<comment type="pathway">
    <text evidence="1 8">Amino-acid biosynthesis; L-tryptophan biosynthesis; L-tryptophan from chorismate: step 5/5.</text>
</comment>
<evidence type="ECO:0000256" key="9">
    <source>
        <dbReference type="RuleBase" id="RU003662"/>
    </source>
</evidence>
<gene>
    <name evidence="8 10" type="primary">trpA</name>
    <name evidence="10" type="ORF">RBH19_03435</name>
</gene>
<evidence type="ECO:0000256" key="8">
    <source>
        <dbReference type="HAMAP-Rule" id="MF_00131"/>
    </source>
</evidence>
<evidence type="ECO:0000256" key="2">
    <source>
        <dbReference type="ARBA" id="ARBA00011270"/>
    </source>
</evidence>
<accession>A0ABU0W4K3</accession>
<evidence type="ECO:0000256" key="5">
    <source>
        <dbReference type="ARBA" id="ARBA00023141"/>
    </source>
</evidence>
<dbReference type="Gene3D" id="3.20.20.70">
    <property type="entry name" value="Aldolase class I"/>
    <property type="match status" value="1"/>
</dbReference>
<feature type="active site" description="Proton acceptor" evidence="8">
    <location>
        <position position="60"/>
    </location>
</feature>
<evidence type="ECO:0000256" key="7">
    <source>
        <dbReference type="ARBA" id="ARBA00049047"/>
    </source>
</evidence>
<evidence type="ECO:0000256" key="1">
    <source>
        <dbReference type="ARBA" id="ARBA00004733"/>
    </source>
</evidence>
<dbReference type="EMBL" id="JAVDDT010000002">
    <property type="protein sequence ID" value="MDQ2068926.1"/>
    <property type="molecule type" value="Genomic_DNA"/>
</dbReference>
<keyword evidence="11" id="KW-1185">Reference proteome</keyword>
<dbReference type="InterPro" id="IPR011060">
    <property type="entry name" value="RibuloseP-bd_barrel"/>
</dbReference>
<evidence type="ECO:0000256" key="4">
    <source>
        <dbReference type="ARBA" id="ARBA00022822"/>
    </source>
</evidence>
<keyword evidence="4 8" id="KW-0822">Tryptophan biosynthesis</keyword>
<dbReference type="PANTHER" id="PTHR43406">
    <property type="entry name" value="TRYPTOPHAN SYNTHASE, ALPHA CHAIN"/>
    <property type="match status" value="1"/>
</dbReference>
<comment type="function">
    <text evidence="8">The alpha subunit is responsible for the aldol cleavage of indoleglycerol phosphate to indole and glyceraldehyde 3-phosphate.</text>
</comment>
<keyword evidence="3 8" id="KW-0028">Amino-acid biosynthesis</keyword>
<dbReference type="GO" id="GO:0004834">
    <property type="term" value="F:tryptophan synthase activity"/>
    <property type="evidence" value="ECO:0007669"/>
    <property type="project" value="UniProtKB-EC"/>
</dbReference>
<dbReference type="InterPro" id="IPR013785">
    <property type="entry name" value="Aldolase_TIM"/>
</dbReference>
<dbReference type="InterPro" id="IPR018204">
    <property type="entry name" value="Trp_synthase_alpha_AS"/>
</dbReference>
<keyword evidence="5 8" id="KW-0057">Aromatic amino acid biosynthesis</keyword>
<comment type="catalytic activity">
    <reaction evidence="7 8">
        <text>(1S,2R)-1-C-(indol-3-yl)glycerol 3-phosphate + L-serine = D-glyceraldehyde 3-phosphate + L-tryptophan + H2O</text>
        <dbReference type="Rhea" id="RHEA:10532"/>
        <dbReference type="ChEBI" id="CHEBI:15377"/>
        <dbReference type="ChEBI" id="CHEBI:33384"/>
        <dbReference type="ChEBI" id="CHEBI:57912"/>
        <dbReference type="ChEBI" id="CHEBI:58866"/>
        <dbReference type="ChEBI" id="CHEBI:59776"/>
        <dbReference type="EC" id="4.2.1.20"/>
    </reaction>
</comment>
<name>A0ABU0W4K3_9GAMM</name>
<evidence type="ECO:0000256" key="6">
    <source>
        <dbReference type="ARBA" id="ARBA00023239"/>
    </source>
</evidence>
<evidence type="ECO:0000313" key="11">
    <source>
        <dbReference type="Proteomes" id="UP001239019"/>
    </source>
</evidence>
<keyword evidence="6 8" id="KW-0456">Lyase</keyword>
<evidence type="ECO:0000313" key="10">
    <source>
        <dbReference type="EMBL" id="MDQ2068926.1"/>
    </source>
</evidence>
<dbReference type="Proteomes" id="UP001239019">
    <property type="component" value="Unassembled WGS sequence"/>
</dbReference>
<dbReference type="EC" id="4.2.1.20" evidence="8"/>
<proteinExistence type="inferred from homology"/>
<reference evidence="10 11" key="1">
    <citation type="submission" date="2023-08" db="EMBL/GenBank/DDBJ databases">
        <title>Whole-genome sequencing of halo(alkali)philic microorganisms from hypersaline lakes.</title>
        <authorList>
            <person name="Sorokin D.Y."/>
            <person name="Abbas B."/>
            <person name="Merkel A.Y."/>
        </authorList>
    </citation>
    <scope>NUCLEOTIDE SEQUENCE [LARGE SCALE GENOMIC DNA]</scope>
    <source>
        <strain evidence="10 11">AB-CW4</strain>
    </source>
</reference>
<dbReference type="RefSeq" id="WP_306727422.1">
    <property type="nucleotide sequence ID" value="NZ_JAVDDT010000002.1"/>
</dbReference>
<sequence>MSRIETRFAHLREAGRAALVPYVMTGDPSPDSTVAIMHALVSAGADMVELGMPFSDPVADGAVIQAAGERALAAGQRLEDTLQAVRQFRDRDGETPVILMGYLNPVEIMGSERFVAAAAEAGVDGVLLVDSPPEESAELAPRLREAGLDMIFLVAPTTSEARRARIGQLASGFVYYVSLKGVTGAGGLDAAAVAGSLDGLRRHTDLPLGVGFGIRDAQTAAAVGQFADAVIIGSSLVARLHEAARNGQDPAEAAGEFMRPLREAIDGARGADIAKKEMAQQ</sequence>
<dbReference type="InterPro" id="IPR002028">
    <property type="entry name" value="Trp_synthase_suA"/>
</dbReference>
<evidence type="ECO:0000256" key="3">
    <source>
        <dbReference type="ARBA" id="ARBA00022605"/>
    </source>
</evidence>
<feature type="active site" description="Proton acceptor" evidence="8">
    <location>
        <position position="49"/>
    </location>
</feature>
<dbReference type="PANTHER" id="PTHR43406:SF1">
    <property type="entry name" value="TRYPTOPHAN SYNTHASE ALPHA CHAIN, CHLOROPLASTIC"/>
    <property type="match status" value="1"/>
</dbReference>
<comment type="subunit">
    <text evidence="2 8">Tetramer of two alpha and two beta chains.</text>
</comment>
<organism evidence="10 11">
    <name type="scientific">Natronospira bacteriovora</name>
    <dbReference type="NCBI Taxonomy" id="3069753"/>
    <lineage>
        <taxon>Bacteria</taxon>
        <taxon>Pseudomonadati</taxon>
        <taxon>Pseudomonadota</taxon>
        <taxon>Gammaproteobacteria</taxon>
        <taxon>Natronospirales</taxon>
        <taxon>Natronospiraceae</taxon>
        <taxon>Natronospira</taxon>
    </lineage>
</organism>
<dbReference type="HAMAP" id="MF_00131">
    <property type="entry name" value="Trp_synth_alpha"/>
    <property type="match status" value="1"/>
</dbReference>
<dbReference type="Pfam" id="PF00290">
    <property type="entry name" value="Trp_syntA"/>
    <property type="match status" value="1"/>
</dbReference>
<protein>
    <recommendedName>
        <fullName evidence="8">Tryptophan synthase alpha chain</fullName>
        <ecNumber evidence="8">4.2.1.20</ecNumber>
    </recommendedName>
</protein>
<comment type="similarity">
    <text evidence="8 9">Belongs to the TrpA family.</text>
</comment>
<comment type="caution">
    <text evidence="10">The sequence shown here is derived from an EMBL/GenBank/DDBJ whole genome shotgun (WGS) entry which is preliminary data.</text>
</comment>
<dbReference type="PROSITE" id="PS00167">
    <property type="entry name" value="TRP_SYNTHASE_ALPHA"/>
    <property type="match status" value="1"/>
</dbReference>
<dbReference type="NCBIfam" id="TIGR00262">
    <property type="entry name" value="trpA"/>
    <property type="match status" value="1"/>
</dbReference>
<dbReference type="CDD" id="cd04724">
    <property type="entry name" value="Tryptophan_synthase_alpha"/>
    <property type="match status" value="1"/>
</dbReference>
<dbReference type="SUPFAM" id="SSF51366">
    <property type="entry name" value="Ribulose-phoshate binding barrel"/>
    <property type="match status" value="1"/>
</dbReference>